<evidence type="ECO:0000313" key="2">
    <source>
        <dbReference type="EMBL" id="NDY56371.1"/>
    </source>
</evidence>
<name>A0A7K3NJJ1_9BACT</name>
<reference evidence="2 3" key="1">
    <citation type="submission" date="2020-02" db="EMBL/GenBank/DDBJ databases">
        <title>Comparative genomics of sulfur disproportionating microorganisms.</title>
        <authorList>
            <person name="Ward L.M."/>
            <person name="Bertran E."/>
            <person name="Johnston D.T."/>
        </authorList>
    </citation>
    <scope>NUCLEOTIDE SEQUENCE [LARGE SCALE GENOMIC DNA]</scope>
    <source>
        <strain evidence="2 3">DSM 3696</strain>
    </source>
</reference>
<proteinExistence type="predicted"/>
<keyword evidence="1" id="KW-0732">Signal</keyword>
<evidence type="ECO:0000313" key="3">
    <source>
        <dbReference type="Proteomes" id="UP000469724"/>
    </source>
</evidence>
<dbReference type="RefSeq" id="WP_163301425.1">
    <property type="nucleotide sequence ID" value="NZ_JAAGRQ010000018.1"/>
</dbReference>
<feature type="chain" id="PRO_5029490075" description="SH3 domain-containing protein" evidence="1">
    <location>
        <begin position="24"/>
        <end position="401"/>
    </location>
</feature>
<protein>
    <recommendedName>
        <fullName evidence="4">SH3 domain-containing protein</fullName>
    </recommendedName>
</protein>
<accession>A0A7K3NJJ1</accession>
<keyword evidence="3" id="KW-1185">Reference proteome</keyword>
<feature type="signal peptide" evidence="1">
    <location>
        <begin position="1"/>
        <end position="23"/>
    </location>
</feature>
<organism evidence="2 3">
    <name type="scientific">Desulfolutivibrio sulfodismutans</name>
    <dbReference type="NCBI Taxonomy" id="63561"/>
    <lineage>
        <taxon>Bacteria</taxon>
        <taxon>Pseudomonadati</taxon>
        <taxon>Thermodesulfobacteriota</taxon>
        <taxon>Desulfovibrionia</taxon>
        <taxon>Desulfovibrionales</taxon>
        <taxon>Desulfovibrionaceae</taxon>
        <taxon>Desulfolutivibrio</taxon>
    </lineage>
</organism>
<sequence length="401" mass="45580">MLRLVILIIYISMILSSPGTALATQGFIKEGVRALSSEPNYPCRSQGSECYGIVDYLPVGTVLEYDENQTIYIIHLDEGSRHAYVPTQCTSGTPCYILKKQIKDIGNDRYLIVSNPSEPVKTHTLNSSIDNQTCTNDNTFSYDATAYAKIIAEENDFYIIEINNVKSKVMKRYIEHGYVKLIDKNTARESVTSIEEQAVADSFRDLIATAEERITEKIPESLVTTFFSFPERLLCLSEAAISAESGFKFLSNGLSINFDFELLQKDTILYPQKVSLRIGNKHLSFFSISTIKCEDGRPKILSGYYIVPINNQNNIFSNTSSVFISNNRNVNKKCKAYSIEHVRMPYIIHDHRSYTAAYKNIKNQTDNSDSFLDNQDTNLRDQIYRYILLENSCFTRTEAVK</sequence>
<dbReference type="EMBL" id="JAAGRQ010000018">
    <property type="protein sequence ID" value="NDY56371.1"/>
    <property type="molecule type" value="Genomic_DNA"/>
</dbReference>
<evidence type="ECO:0000256" key="1">
    <source>
        <dbReference type="SAM" id="SignalP"/>
    </source>
</evidence>
<evidence type="ECO:0008006" key="4">
    <source>
        <dbReference type="Google" id="ProtNLM"/>
    </source>
</evidence>
<gene>
    <name evidence="2" type="ORF">G3N56_06390</name>
</gene>
<dbReference type="Proteomes" id="UP000469724">
    <property type="component" value="Unassembled WGS sequence"/>
</dbReference>
<dbReference type="AlphaFoldDB" id="A0A7K3NJJ1"/>
<comment type="caution">
    <text evidence="2">The sequence shown here is derived from an EMBL/GenBank/DDBJ whole genome shotgun (WGS) entry which is preliminary data.</text>
</comment>